<proteinExistence type="predicted"/>
<accession>A0A3Q3FPN2</accession>
<sequence length="110" mass="12135">MDSCTISHIYLCKGTDELSKYSAARYCSISKVNGLHVLYSHDALGDPRGVAHTSVHQPPRGLDVNRSGAQNTLPASFPQKRIALKCKLSEFFFFCSVTNNFKQRSAVKAV</sequence>
<evidence type="ECO:0000313" key="2">
    <source>
        <dbReference type="Proteomes" id="UP000261660"/>
    </source>
</evidence>
<dbReference type="AlphaFoldDB" id="A0A3Q3FPN2"/>
<dbReference type="GeneTree" id="ENSGT01060000249241"/>
<reference evidence="1" key="2">
    <citation type="submission" date="2025-09" db="UniProtKB">
        <authorList>
            <consortium name="Ensembl"/>
        </authorList>
    </citation>
    <scope>IDENTIFICATION</scope>
</reference>
<keyword evidence="2" id="KW-1185">Reference proteome</keyword>
<name>A0A3Q3FPN2_9LABR</name>
<evidence type="ECO:0000313" key="1">
    <source>
        <dbReference type="Ensembl" id="ENSLBEP00000020888.1"/>
    </source>
</evidence>
<dbReference type="Ensembl" id="ENSLBET00000022016.1">
    <property type="protein sequence ID" value="ENSLBEP00000020888.1"/>
    <property type="gene ID" value="ENSLBEG00000016061.1"/>
</dbReference>
<protein>
    <submittedName>
        <fullName evidence="1">Uncharacterized protein</fullName>
    </submittedName>
</protein>
<reference evidence="1" key="1">
    <citation type="submission" date="2025-08" db="UniProtKB">
        <authorList>
            <consortium name="Ensembl"/>
        </authorList>
    </citation>
    <scope>IDENTIFICATION</scope>
</reference>
<dbReference type="Proteomes" id="UP000261660">
    <property type="component" value="Unplaced"/>
</dbReference>
<organism evidence="1 2">
    <name type="scientific">Labrus bergylta</name>
    <name type="common">ballan wrasse</name>
    <dbReference type="NCBI Taxonomy" id="56723"/>
    <lineage>
        <taxon>Eukaryota</taxon>
        <taxon>Metazoa</taxon>
        <taxon>Chordata</taxon>
        <taxon>Craniata</taxon>
        <taxon>Vertebrata</taxon>
        <taxon>Euteleostomi</taxon>
        <taxon>Actinopterygii</taxon>
        <taxon>Neopterygii</taxon>
        <taxon>Teleostei</taxon>
        <taxon>Neoteleostei</taxon>
        <taxon>Acanthomorphata</taxon>
        <taxon>Eupercaria</taxon>
        <taxon>Labriformes</taxon>
        <taxon>Labridae</taxon>
        <taxon>Labrus</taxon>
    </lineage>
</organism>
<dbReference type="InParanoid" id="A0A3Q3FPN2"/>